<dbReference type="OrthoDB" id="6627544at2759"/>
<feature type="domain" description="THAP9-like helix-turn-helix" evidence="1">
    <location>
        <begin position="175"/>
        <end position="243"/>
    </location>
</feature>
<dbReference type="InterPro" id="IPR021896">
    <property type="entry name" value="THAP9-like_HTH"/>
</dbReference>
<proteinExistence type="predicted"/>
<dbReference type="EMBL" id="VUJU01009751">
    <property type="protein sequence ID" value="KAF0717894.1"/>
    <property type="molecule type" value="Genomic_DNA"/>
</dbReference>
<dbReference type="InterPro" id="IPR048365">
    <property type="entry name" value="TNP-like_RNaseH_N"/>
</dbReference>
<feature type="domain" description="Transposable element P transposase-like RNase H" evidence="2">
    <location>
        <begin position="245"/>
        <end position="332"/>
    </location>
</feature>
<dbReference type="Pfam" id="PF21787">
    <property type="entry name" value="TNP-like_RNaseH_N"/>
    <property type="match status" value="1"/>
</dbReference>
<evidence type="ECO:0000313" key="4">
    <source>
        <dbReference type="Proteomes" id="UP000478052"/>
    </source>
</evidence>
<dbReference type="Pfam" id="PF12017">
    <property type="entry name" value="Tnp_P_element"/>
    <property type="match status" value="1"/>
</dbReference>
<accession>A0A6G0W0V8</accession>
<evidence type="ECO:0000259" key="1">
    <source>
        <dbReference type="Pfam" id="PF12017"/>
    </source>
</evidence>
<organism evidence="3 4">
    <name type="scientific">Aphis craccivora</name>
    <name type="common">Cowpea aphid</name>
    <dbReference type="NCBI Taxonomy" id="307492"/>
    <lineage>
        <taxon>Eukaryota</taxon>
        <taxon>Metazoa</taxon>
        <taxon>Ecdysozoa</taxon>
        <taxon>Arthropoda</taxon>
        <taxon>Hexapoda</taxon>
        <taxon>Insecta</taxon>
        <taxon>Pterygota</taxon>
        <taxon>Neoptera</taxon>
        <taxon>Paraneoptera</taxon>
        <taxon>Hemiptera</taxon>
        <taxon>Sternorrhyncha</taxon>
        <taxon>Aphidomorpha</taxon>
        <taxon>Aphidoidea</taxon>
        <taxon>Aphididae</taxon>
        <taxon>Aphidini</taxon>
        <taxon>Aphis</taxon>
        <taxon>Aphis</taxon>
    </lineage>
</organism>
<gene>
    <name evidence="3" type="ORF">FWK35_00028191</name>
</gene>
<dbReference type="Proteomes" id="UP000478052">
    <property type="component" value="Unassembled WGS sequence"/>
</dbReference>
<sequence>MEISLTMANLTQHLDLAIGNVTLLSLTPKELSCRYICDTHFVSTDYTNENKNRLNKHAVPTQYIEIGNFHDTTPTNVYKKVCVKSPIQLEMVTKSGSPNVYVLTPNKIPPSTSNLSTVGSTSSTPVLTPTTRKFIEESLVPIKLHPKKLFGGDKISKLKFVLEQKKSKLTTTNNIVDSLQYPSKDSKVLVKMQTLRAKLSRKPFTKAEQNFALSLFYKSPSTYKFLRNNKKITLPGMSTIRRWIDCVEGYEDLGPKGRTNKLAGQAMVFMIRGLYSLWKMPICYFLPATSVKNCILSELLVEVIKRLLDCGFHVKAVICDQGTNNVAALKLLKVTKDKPFFEVNERRIYSIFDTPHLFKNLRNHLKKSNFIFECKEVSFQDLR</sequence>
<protein>
    <submittedName>
        <fullName evidence="3">Zinc finger MYM-type protein 1-like</fullName>
    </submittedName>
</protein>
<comment type="caution">
    <text evidence="3">The sequence shown here is derived from an EMBL/GenBank/DDBJ whole genome shotgun (WGS) entry which is preliminary data.</text>
</comment>
<keyword evidence="4" id="KW-1185">Reference proteome</keyword>
<evidence type="ECO:0000313" key="3">
    <source>
        <dbReference type="EMBL" id="KAF0717894.1"/>
    </source>
</evidence>
<evidence type="ECO:0000259" key="2">
    <source>
        <dbReference type="Pfam" id="PF21787"/>
    </source>
</evidence>
<feature type="non-terminal residue" evidence="3">
    <location>
        <position position="383"/>
    </location>
</feature>
<name>A0A6G0W0V8_APHCR</name>
<reference evidence="3 4" key="1">
    <citation type="submission" date="2019-08" db="EMBL/GenBank/DDBJ databases">
        <title>Whole genome of Aphis craccivora.</title>
        <authorList>
            <person name="Voronova N.V."/>
            <person name="Shulinski R.S."/>
            <person name="Bandarenka Y.V."/>
            <person name="Zhorov D.G."/>
            <person name="Warner D."/>
        </authorList>
    </citation>
    <scope>NUCLEOTIDE SEQUENCE [LARGE SCALE GENOMIC DNA]</scope>
    <source>
        <strain evidence="3">180601</strain>
        <tissue evidence="3">Whole Body</tissue>
    </source>
</reference>
<dbReference type="AlphaFoldDB" id="A0A6G0W0V8"/>